<gene>
    <name evidence="3" type="ORF">H7J73_11030</name>
</gene>
<protein>
    <submittedName>
        <fullName evidence="3">Uncharacterized protein</fullName>
    </submittedName>
</protein>
<feature type="region of interest" description="Disordered" evidence="1">
    <location>
        <begin position="68"/>
        <end position="105"/>
    </location>
</feature>
<organism evidence="3 4">
    <name type="scientific">Mycolicibacterium komossense</name>
    <dbReference type="NCBI Taxonomy" id="1779"/>
    <lineage>
        <taxon>Bacteria</taxon>
        <taxon>Bacillati</taxon>
        <taxon>Actinomycetota</taxon>
        <taxon>Actinomycetes</taxon>
        <taxon>Mycobacteriales</taxon>
        <taxon>Mycobacteriaceae</taxon>
        <taxon>Mycolicibacterium</taxon>
    </lineage>
</organism>
<evidence type="ECO:0000256" key="1">
    <source>
        <dbReference type="SAM" id="MobiDB-lite"/>
    </source>
</evidence>
<feature type="compositionally biased region" description="Pro residues" evidence="1">
    <location>
        <begin position="73"/>
        <end position="85"/>
    </location>
</feature>
<evidence type="ECO:0000256" key="2">
    <source>
        <dbReference type="SAM" id="SignalP"/>
    </source>
</evidence>
<sequence length="128" mass="12368">MTGSQRVAHLAAAIAVAAGSAVGFASGANASPCDPITLSMTPQPVLSCPDPAAPAPVVGASGPVPVVGTPLPDALPPPGQAPAIPPTSNADGTQDFGSDGFIGDVMNQFGNGVPSEFIYGPMAPPPPS</sequence>
<feature type="signal peptide" evidence="2">
    <location>
        <begin position="1"/>
        <end position="30"/>
    </location>
</feature>
<evidence type="ECO:0000313" key="3">
    <source>
        <dbReference type="EMBL" id="MCV7226564.1"/>
    </source>
</evidence>
<dbReference type="EMBL" id="JACKTY010000028">
    <property type="protein sequence ID" value="MCV7226564.1"/>
    <property type="molecule type" value="Genomic_DNA"/>
</dbReference>
<evidence type="ECO:0000313" key="4">
    <source>
        <dbReference type="Proteomes" id="UP001526201"/>
    </source>
</evidence>
<feature type="compositionally biased region" description="Polar residues" evidence="1">
    <location>
        <begin position="87"/>
        <end position="96"/>
    </location>
</feature>
<keyword evidence="4" id="KW-1185">Reference proteome</keyword>
<feature type="chain" id="PRO_5047097457" evidence="2">
    <location>
        <begin position="31"/>
        <end position="128"/>
    </location>
</feature>
<proteinExistence type="predicted"/>
<keyword evidence="2" id="KW-0732">Signal</keyword>
<dbReference type="RefSeq" id="WP_264067426.1">
    <property type="nucleotide sequence ID" value="NZ_JACKTY010000028.1"/>
</dbReference>
<accession>A0ABT3CAP8</accession>
<dbReference type="Proteomes" id="UP001526201">
    <property type="component" value="Unassembled WGS sequence"/>
</dbReference>
<comment type="caution">
    <text evidence="3">The sequence shown here is derived from an EMBL/GenBank/DDBJ whole genome shotgun (WGS) entry which is preliminary data.</text>
</comment>
<name>A0ABT3CAP8_9MYCO</name>
<reference evidence="3 4" key="1">
    <citation type="journal article" date="2022" name="BMC Genomics">
        <title>Comparative genome analysis of mycobacteria focusing on tRNA and non-coding RNA.</title>
        <authorList>
            <person name="Behra P.R.K."/>
            <person name="Pettersson B.M.F."/>
            <person name="Ramesh M."/>
            <person name="Das S."/>
            <person name="Dasgupta S."/>
            <person name="Kirsebom L.A."/>
        </authorList>
    </citation>
    <scope>NUCLEOTIDE SEQUENCE [LARGE SCALE GENOMIC DNA]</scope>
    <source>
        <strain evidence="3 4">DSM 44078</strain>
    </source>
</reference>